<dbReference type="AlphaFoldDB" id="A0A1H0IU51"/>
<keyword evidence="3" id="KW-1185">Reference proteome</keyword>
<evidence type="ECO:0000313" key="3">
    <source>
        <dbReference type="Proteomes" id="UP000198741"/>
    </source>
</evidence>
<dbReference type="SMART" id="SM00465">
    <property type="entry name" value="GIYc"/>
    <property type="match status" value="1"/>
</dbReference>
<name>A0A1H0IU51_9ACTN</name>
<dbReference type="Pfam" id="PF01541">
    <property type="entry name" value="GIY-YIG"/>
    <property type="match status" value="1"/>
</dbReference>
<accession>A0A1H0IU51</accession>
<feature type="domain" description="GIY-YIG" evidence="1">
    <location>
        <begin position="48"/>
        <end position="126"/>
    </location>
</feature>
<evidence type="ECO:0000259" key="1">
    <source>
        <dbReference type="PROSITE" id="PS50164"/>
    </source>
</evidence>
<proteinExistence type="predicted"/>
<sequence>MSMTIEPRSLADAVTTFDHREALVHDPPQMVLDGTVRYTLGGSVSVPADPGVYLIHDLRGVLYVGRTANLYQRYFQHYWDSHNSRVTAALRRPLGRMEFSWMSVDLVDQADLERTLIRSLQPLCNRLLYKH</sequence>
<dbReference type="PROSITE" id="PS50164">
    <property type="entry name" value="GIY_YIG"/>
    <property type="match status" value="1"/>
</dbReference>
<dbReference type="Gene3D" id="3.40.1440.10">
    <property type="entry name" value="GIY-YIG endonuclease"/>
    <property type="match status" value="1"/>
</dbReference>
<dbReference type="InterPro" id="IPR035901">
    <property type="entry name" value="GIY-YIG_endonuc_sf"/>
</dbReference>
<reference evidence="2 3" key="1">
    <citation type="submission" date="2016-10" db="EMBL/GenBank/DDBJ databases">
        <authorList>
            <person name="de Groot N.N."/>
        </authorList>
    </citation>
    <scope>NUCLEOTIDE SEQUENCE [LARGE SCALE GENOMIC DNA]</scope>
    <source>
        <strain evidence="3">P4-7,KCTC 19426,CECT 7604</strain>
    </source>
</reference>
<dbReference type="Proteomes" id="UP000198741">
    <property type="component" value="Chromosome I"/>
</dbReference>
<organism evidence="2 3">
    <name type="scientific">Nakamurella panacisegetis</name>
    <dbReference type="NCBI Taxonomy" id="1090615"/>
    <lineage>
        <taxon>Bacteria</taxon>
        <taxon>Bacillati</taxon>
        <taxon>Actinomycetota</taxon>
        <taxon>Actinomycetes</taxon>
        <taxon>Nakamurellales</taxon>
        <taxon>Nakamurellaceae</taxon>
        <taxon>Nakamurella</taxon>
    </lineage>
</organism>
<dbReference type="STRING" id="1090615.SAMN04515671_0651"/>
<gene>
    <name evidence="2" type="ORF">SAMN04515671_0651</name>
</gene>
<dbReference type="SUPFAM" id="SSF82771">
    <property type="entry name" value="GIY-YIG endonuclease"/>
    <property type="match status" value="1"/>
</dbReference>
<dbReference type="EMBL" id="LT629710">
    <property type="protein sequence ID" value="SDO34988.1"/>
    <property type="molecule type" value="Genomic_DNA"/>
</dbReference>
<protein>
    <submittedName>
        <fullName evidence="2">GIY-YIG catalytic domain-containing protein</fullName>
    </submittedName>
</protein>
<evidence type="ECO:0000313" key="2">
    <source>
        <dbReference type="EMBL" id="SDO34988.1"/>
    </source>
</evidence>
<dbReference type="InterPro" id="IPR000305">
    <property type="entry name" value="GIY-YIG_endonuc"/>
</dbReference>